<evidence type="ECO:0000313" key="3">
    <source>
        <dbReference type="Proteomes" id="UP000642125"/>
    </source>
</evidence>
<proteinExistence type="predicted"/>
<feature type="transmembrane region" description="Helical" evidence="1">
    <location>
        <begin position="38"/>
        <end position="61"/>
    </location>
</feature>
<dbReference type="Pfam" id="PF04854">
    <property type="entry name" value="DUF624"/>
    <property type="match status" value="1"/>
</dbReference>
<comment type="caution">
    <text evidence="2">The sequence shown here is derived from an EMBL/GenBank/DDBJ whole genome shotgun (WGS) entry which is preliminary data.</text>
</comment>
<reference evidence="2" key="1">
    <citation type="submission" date="2021-01" db="EMBL/GenBank/DDBJ databases">
        <title>Whole genome shotgun sequence of Cellulomonas pakistanensis NBRC 110800.</title>
        <authorList>
            <person name="Komaki H."/>
            <person name="Tamura T."/>
        </authorList>
    </citation>
    <scope>NUCLEOTIDE SEQUENCE</scope>
    <source>
        <strain evidence="2">NBRC 110800</strain>
    </source>
</reference>
<keyword evidence="1" id="KW-0472">Membrane</keyword>
<feature type="transmembrane region" description="Helical" evidence="1">
    <location>
        <begin position="132"/>
        <end position="154"/>
    </location>
</feature>
<name>A0A919PAJ1_9CELL</name>
<sequence length="228" mass="22904">MSAATEARRRVPVHEGGEDVGGWAGAVMRWLRTAARLVAVNLLVLTGTLLGGVVLGVLPALGAASAVLAAMAAGDPPESVTRAFGAAYREGFRRANRLGWPLLVVGAVLAADALALPLLASGAGTGPAAVAAAGLLALGSGVLVVGAWFLAALRRYDEPFGRTWRFLLLAPAASPGTALAVLVTLGALAFAGWHLTPLLPLLGASAAVLLTGVVVDRRLDAIDGTPSA</sequence>
<organism evidence="2 3">
    <name type="scientific">Cellulomonas pakistanensis</name>
    <dbReference type="NCBI Taxonomy" id="992287"/>
    <lineage>
        <taxon>Bacteria</taxon>
        <taxon>Bacillati</taxon>
        <taxon>Actinomycetota</taxon>
        <taxon>Actinomycetes</taxon>
        <taxon>Micrococcales</taxon>
        <taxon>Cellulomonadaceae</taxon>
        <taxon>Cellulomonas</taxon>
    </lineage>
</organism>
<dbReference type="AlphaFoldDB" id="A0A919PAJ1"/>
<feature type="transmembrane region" description="Helical" evidence="1">
    <location>
        <begin position="197"/>
        <end position="215"/>
    </location>
</feature>
<protein>
    <recommendedName>
        <fullName evidence="4">DUF624 domain-containing protein</fullName>
    </recommendedName>
</protein>
<dbReference type="RefSeq" id="WP_203668043.1">
    <property type="nucleotide sequence ID" value="NZ_BONO01000008.1"/>
</dbReference>
<accession>A0A919PAJ1</accession>
<feature type="transmembrane region" description="Helical" evidence="1">
    <location>
        <begin position="166"/>
        <end position="191"/>
    </location>
</feature>
<dbReference type="EMBL" id="BONO01000008">
    <property type="protein sequence ID" value="GIG36020.1"/>
    <property type="molecule type" value="Genomic_DNA"/>
</dbReference>
<evidence type="ECO:0000313" key="2">
    <source>
        <dbReference type="EMBL" id="GIG36020.1"/>
    </source>
</evidence>
<evidence type="ECO:0008006" key="4">
    <source>
        <dbReference type="Google" id="ProtNLM"/>
    </source>
</evidence>
<dbReference type="InterPro" id="IPR006938">
    <property type="entry name" value="DUF624"/>
</dbReference>
<keyword evidence="1" id="KW-0812">Transmembrane</keyword>
<evidence type="ECO:0000256" key="1">
    <source>
        <dbReference type="SAM" id="Phobius"/>
    </source>
</evidence>
<keyword evidence="1" id="KW-1133">Transmembrane helix</keyword>
<keyword evidence="3" id="KW-1185">Reference proteome</keyword>
<gene>
    <name evidence="2" type="ORF">Cpa01nite_14010</name>
</gene>
<feature type="transmembrane region" description="Helical" evidence="1">
    <location>
        <begin position="98"/>
        <end position="120"/>
    </location>
</feature>
<dbReference type="Proteomes" id="UP000642125">
    <property type="component" value="Unassembled WGS sequence"/>
</dbReference>